<dbReference type="EMBL" id="UINC01044852">
    <property type="protein sequence ID" value="SVB50862.1"/>
    <property type="molecule type" value="Genomic_DNA"/>
</dbReference>
<dbReference type="Pfam" id="PF00296">
    <property type="entry name" value="Bac_luciferase"/>
    <property type="match status" value="1"/>
</dbReference>
<organism evidence="6">
    <name type="scientific">marine metagenome</name>
    <dbReference type="NCBI Taxonomy" id="408172"/>
    <lineage>
        <taxon>unclassified sequences</taxon>
        <taxon>metagenomes</taxon>
        <taxon>ecological metagenomes</taxon>
    </lineage>
</organism>
<evidence type="ECO:0000256" key="4">
    <source>
        <dbReference type="ARBA" id="ARBA00023033"/>
    </source>
</evidence>
<dbReference type="InterPro" id="IPR036661">
    <property type="entry name" value="Luciferase-like_sf"/>
</dbReference>
<evidence type="ECO:0000256" key="2">
    <source>
        <dbReference type="ARBA" id="ARBA00022643"/>
    </source>
</evidence>
<dbReference type="GO" id="GO:0046306">
    <property type="term" value="P:alkanesulfonate catabolic process"/>
    <property type="evidence" value="ECO:0007669"/>
    <property type="project" value="TreeGrafter"/>
</dbReference>
<evidence type="ECO:0000256" key="3">
    <source>
        <dbReference type="ARBA" id="ARBA00023002"/>
    </source>
</evidence>
<keyword evidence="3" id="KW-0560">Oxidoreductase</keyword>
<accession>A0A382EKL0</accession>
<sequence>MPGQIGVPCDIAIPQVFHDGPVDMDLVRRHVETAEAMGYHGIWVQERFIGESPTLEGLSLLSYVAALTKNVRLGTSVVVAPNHNPVHLAKQFSTIDQMSQGRLTIGLGLGGRPQNDNLMGGATERRVRYFVEGLQVMKALWQEPKANHHGHFWNLEDVEMEPKPVQKPHPPVWFGGRHPNALIRAVRHGNGWMGAGSSSTEQFKQHVATLQETMESTGRDPATFAISKRIYLAIDDNEARAEERLRGWFGRHYGNTDMGSQVSVWGSASHCAEALAEIVDSGAQMLMLNPVFDHMEHLDGLKQALKFPDAK</sequence>
<dbReference type="GO" id="GO:0008726">
    <property type="term" value="F:alkanesulfonate monooxygenase activity"/>
    <property type="evidence" value="ECO:0007669"/>
    <property type="project" value="TreeGrafter"/>
</dbReference>
<dbReference type="InterPro" id="IPR019921">
    <property type="entry name" value="Lucif-like_OxRdtase_Rv2161c"/>
</dbReference>
<dbReference type="InterPro" id="IPR011251">
    <property type="entry name" value="Luciferase-like_dom"/>
</dbReference>
<dbReference type="InterPro" id="IPR050172">
    <property type="entry name" value="SsuD_RutA_monooxygenase"/>
</dbReference>
<dbReference type="AlphaFoldDB" id="A0A382EKL0"/>
<evidence type="ECO:0000259" key="5">
    <source>
        <dbReference type="Pfam" id="PF00296"/>
    </source>
</evidence>
<feature type="domain" description="Luciferase-like" evidence="5">
    <location>
        <begin position="23"/>
        <end position="249"/>
    </location>
</feature>
<protein>
    <recommendedName>
        <fullName evidence="5">Luciferase-like domain-containing protein</fullName>
    </recommendedName>
</protein>
<keyword evidence="4" id="KW-0503">Monooxygenase</keyword>
<name>A0A382EKL0_9ZZZZ</name>
<dbReference type="Gene3D" id="3.20.20.30">
    <property type="entry name" value="Luciferase-like domain"/>
    <property type="match status" value="1"/>
</dbReference>
<proteinExistence type="predicted"/>
<reference evidence="6" key="1">
    <citation type="submission" date="2018-05" db="EMBL/GenBank/DDBJ databases">
        <authorList>
            <person name="Lanie J.A."/>
            <person name="Ng W.-L."/>
            <person name="Kazmierczak K.M."/>
            <person name="Andrzejewski T.M."/>
            <person name="Davidsen T.M."/>
            <person name="Wayne K.J."/>
            <person name="Tettelin H."/>
            <person name="Glass J.I."/>
            <person name="Rusch D."/>
            <person name="Podicherti R."/>
            <person name="Tsui H.-C.T."/>
            <person name="Winkler M.E."/>
        </authorList>
    </citation>
    <scope>NUCLEOTIDE SEQUENCE</scope>
</reference>
<keyword evidence="2" id="KW-0288">FMN</keyword>
<evidence type="ECO:0000256" key="1">
    <source>
        <dbReference type="ARBA" id="ARBA00022630"/>
    </source>
</evidence>
<dbReference type="NCBIfam" id="TIGR03619">
    <property type="entry name" value="F420_Rv2161c"/>
    <property type="match status" value="1"/>
</dbReference>
<keyword evidence="1" id="KW-0285">Flavoprotein</keyword>
<dbReference type="PANTHER" id="PTHR42847:SF4">
    <property type="entry name" value="ALKANESULFONATE MONOOXYGENASE-RELATED"/>
    <property type="match status" value="1"/>
</dbReference>
<dbReference type="SUPFAM" id="SSF51679">
    <property type="entry name" value="Bacterial luciferase-like"/>
    <property type="match status" value="1"/>
</dbReference>
<evidence type="ECO:0000313" key="6">
    <source>
        <dbReference type="EMBL" id="SVB50862.1"/>
    </source>
</evidence>
<dbReference type="PANTHER" id="PTHR42847">
    <property type="entry name" value="ALKANESULFONATE MONOOXYGENASE"/>
    <property type="match status" value="1"/>
</dbReference>
<gene>
    <name evidence="6" type="ORF">METZ01_LOCUS203716</name>
</gene>